<dbReference type="AlphaFoldDB" id="A0A6L3SWD9"/>
<protein>
    <submittedName>
        <fullName evidence="1">Uncharacterized protein</fullName>
    </submittedName>
</protein>
<comment type="caution">
    <text evidence="1">The sequence shown here is derived from an EMBL/GenBank/DDBJ whole genome shotgun (WGS) entry which is preliminary data.</text>
</comment>
<proteinExistence type="predicted"/>
<sequence>MAALRAKREEIAAQVALELGLGELGGLSPADRDLVDRQADETIAGCATPATEPADCSDADRTMRRLLSEHRALAELKADEADTRLAEEGEVFAPENDA</sequence>
<organism evidence="1 2">
    <name type="scientific">Methylobacterium soli</name>
    <dbReference type="NCBI Taxonomy" id="553447"/>
    <lineage>
        <taxon>Bacteria</taxon>
        <taxon>Pseudomonadati</taxon>
        <taxon>Pseudomonadota</taxon>
        <taxon>Alphaproteobacteria</taxon>
        <taxon>Hyphomicrobiales</taxon>
        <taxon>Methylobacteriaceae</taxon>
        <taxon>Methylobacterium</taxon>
    </lineage>
</organism>
<evidence type="ECO:0000313" key="1">
    <source>
        <dbReference type="EMBL" id="KAB1077941.1"/>
    </source>
</evidence>
<dbReference type="OrthoDB" id="8004399at2"/>
<evidence type="ECO:0000313" key="2">
    <source>
        <dbReference type="Proteomes" id="UP000474159"/>
    </source>
</evidence>
<keyword evidence="2" id="KW-1185">Reference proteome</keyword>
<dbReference type="EMBL" id="VZZK01000017">
    <property type="protein sequence ID" value="KAB1077941.1"/>
    <property type="molecule type" value="Genomic_DNA"/>
</dbReference>
<dbReference type="Proteomes" id="UP000474159">
    <property type="component" value="Unassembled WGS sequence"/>
</dbReference>
<accession>A0A6L3SWD9</accession>
<reference evidence="1 2" key="1">
    <citation type="submission" date="2019-09" db="EMBL/GenBank/DDBJ databases">
        <title>YIM 48816 draft genome.</title>
        <authorList>
            <person name="Jiang L."/>
        </authorList>
    </citation>
    <scope>NUCLEOTIDE SEQUENCE [LARGE SCALE GENOMIC DNA]</scope>
    <source>
        <strain evidence="1 2">YIM 48816</strain>
    </source>
</reference>
<gene>
    <name evidence="1" type="ORF">F6X53_16985</name>
</gene>
<name>A0A6L3SWD9_9HYPH</name>